<accession>G3EI74</accession>
<dbReference type="SUPFAM" id="SSF56574">
    <property type="entry name" value="Serpins"/>
    <property type="match status" value="1"/>
</dbReference>
<sequence length="195" mass="22700">MLYHTTTGSAADQILKYIEENTDTDEEDNDDMEIDTKECTELVKIDKIYGSDTVKFSRTFIKNVSEIFETINFNEEQTTDKINESISVSTNGKISKLFNNKLEITTRILLVNVVYFKARWKHIFPKEYTYKDNFYISNNSTSVDTMVIKNKSFPYIHVDEPFGSFSIVDIPYHGNSSMMIILPDALYGHRDIYYK</sequence>
<dbReference type="OrthoDB" id="4561at10239"/>
<dbReference type="InterPro" id="IPR023796">
    <property type="entry name" value="Serpin_dom"/>
</dbReference>
<dbReference type="Gene3D" id="3.30.497.10">
    <property type="entry name" value="Antithrombin, subunit I, domain 2"/>
    <property type="match status" value="1"/>
</dbReference>
<dbReference type="GO" id="GO:0004867">
    <property type="term" value="F:serine-type endopeptidase inhibitor activity"/>
    <property type="evidence" value="ECO:0007669"/>
    <property type="project" value="InterPro"/>
</dbReference>
<dbReference type="InterPro" id="IPR036186">
    <property type="entry name" value="Serpin_sf"/>
</dbReference>
<dbReference type="PANTHER" id="PTHR11461:SF211">
    <property type="entry name" value="GH10112P-RELATED"/>
    <property type="match status" value="1"/>
</dbReference>
<dbReference type="Pfam" id="PF00079">
    <property type="entry name" value="Serpin"/>
    <property type="match status" value="1"/>
</dbReference>
<dbReference type="GO" id="GO:0005615">
    <property type="term" value="C:extracellular space"/>
    <property type="evidence" value="ECO:0007669"/>
    <property type="project" value="InterPro"/>
</dbReference>
<gene>
    <name evidence="3" type="ORF">YKV182</name>
</gene>
<dbReference type="SMART" id="SM00093">
    <property type="entry name" value="SERPIN"/>
    <property type="match status" value="1"/>
</dbReference>
<comment type="similarity">
    <text evidence="1">Belongs to the serpin family.</text>
</comment>
<proteinExistence type="inferred from homology"/>
<dbReference type="InterPro" id="IPR042178">
    <property type="entry name" value="Serpin_sf_1"/>
</dbReference>
<dbReference type="InterPro" id="IPR042185">
    <property type="entry name" value="Serpin_sf_2"/>
</dbReference>
<feature type="domain" description="Serpin" evidence="2">
    <location>
        <begin position="1"/>
        <end position="195"/>
    </location>
</feature>
<dbReference type="GeneID" id="11107317"/>
<name>G3EI74_9POXV</name>
<evidence type="ECO:0000313" key="3">
    <source>
        <dbReference type="EMBL" id="AEN03771.1"/>
    </source>
</evidence>
<dbReference type="EMBL" id="HQ849551">
    <property type="protein sequence ID" value="AEN03771.1"/>
    <property type="molecule type" value="Genomic_DNA"/>
</dbReference>
<dbReference type="KEGG" id="vg:11107317"/>
<dbReference type="RefSeq" id="YP_004821535.1">
    <property type="nucleotide sequence ID" value="NC_015960.1"/>
</dbReference>
<reference evidence="3 4" key="1">
    <citation type="journal article" date="2011" name="J. Virol.">
        <title>The genome of yoka poxvirus.</title>
        <authorList>
            <person name="Zhao G."/>
            <person name="Droit L."/>
            <person name="Tesh R.B."/>
            <person name="Popov V.L."/>
            <person name="Little N.S."/>
            <person name="Upton C."/>
            <person name="Virgin H.W."/>
            <person name="Wang D."/>
        </authorList>
    </citation>
    <scope>NUCLEOTIDE SEQUENCE [LARGE SCALE GENOMIC DNA]</scope>
    <source>
        <strain evidence="3">DakArB 4268</strain>
    </source>
</reference>
<organism evidence="3 4">
    <name type="scientific">Yokapox virus</name>
    <dbReference type="NCBI Taxonomy" id="1076255"/>
    <lineage>
        <taxon>Viruses</taxon>
        <taxon>Varidnaviria</taxon>
        <taxon>Bamfordvirae</taxon>
        <taxon>Nucleocytoviricota</taxon>
        <taxon>Pokkesviricetes</taxon>
        <taxon>Chitovirales</taxon>
        <taxon>Poxviridae</taxon>
        <taxon>Chordopoxvirinae</taxon>
        <taxon>Centapoxvirus</taxon>
        <taxon>Centapoxvirus yokapox</taxon>
    </lineage>
</organism>
<evidence type="ECO:0000313" key="4">
    <source>
        <dbReference type="Proteomes" id="UP000164653"/>
    </source>
</evidence>
<dbReference type="Gene3D" id="2.30.39.10">
    <property type="entry name" value="Alpha-1-antitrypsin, domain 1"/>
    <property type="match status" value="1"/>
</dbReference>
<dbReference type="Proteomes" id="UP000164653">
    <property type="component" value="Segment"/>
</dbReference>
<protein>
    <submittedName>
        <fullName evidence="3">Serine protease inhibitor-like protein SPI-1</fullName>
    </submittedName>
</protein>
<dbReference type="InterPro" id="IPR000215">
    <property type="entry name" value="Serpin_fam"/>
</dbReference>
<evidence type="ECO:0000256" key="1">
    <source>
        <dbReference type="RuleBase" id="RU000411"/>
    </source>
</evidence>
<evidence type="ECO:0000259" key="2">
    <source>
        <dbReference type="SMART" id="SM00093"/>
    </source>
</evidence>
<dbReference type="PANTHER" id="PTHR11461">
    <property type="entry name" value="SERINE PROTEASE INHIBITOR, SERPIN"/>
    <property type="match status" value="1"/>
</dbReference>
<keyword evidence="4" id="KW-1185">Reference proteome</keyword>